<evidence type="ECO:0000256" key="1">
    <source>
        <dbReference type="SAM" id="Phobius"/>
    </source>
</evidence>
<sequence>MSSLLFPSSVRHSSLFLNDFPANLRRDDFFNLSYPTFFVMISFIIPLLSKRLCIFLSCDEYFCFSFFKMSSLLFPSSPTFFVITSIVIPMLSKHLCIFFPWDDYFCFSFIKMSSLLFPSSMSSLLFPSSVRHSSLFLNNFPANLLLVIPILSKRLCLSFLGLTTFVFPSSRCLLYSFLPRKRLCLSFLGLTTFVFPSSRCLLYSFLRRYDILLFF</sequence>
<keyword evidence="3" id="KW-1185">Reference proteome</keyword>
<dbReference type="Proteomes" id="UP000597762">
    <property type="component" value="Unassembled WGS sequence"/>
</dbReference>
<keyword evidence="1" id="KW-1133">Transmembrane helix</keyword>
<organism evidence="2 3">
    <name type="scientific">Acanthosepion pharaonis</name>
    <name type="common">Pharaoh cuttlefish</name>
    <name type="synonym">Sepia pharaonis</name>
    <dbReference type="NCBI Taxonomy" id="158019"/>
    <lineage>
        <taxon>Eukaryota</taxon>
        <taxon>Metazoa</taxon>
        <taxon>Spiralia</taxon>
        <taxon>Lophotrochozoa</taxon>
        <taxon>Mollusca</taxon>
        <taxon>Cephalopoda</taxon>
        <taxon>Coleoidea</taxon>
        <taxon>Decapodiformes</taxon>
        <taxon>Sepiida</taxon>
        <taxon>Sepiina</taxon>
        <taxon>Sepiidae</taxon>
        <taxon>Acanthosepion</taxon>
    </lineage>
</organism>
<keyword evidence="1" id="KW-0812">Transmembrane</keyword>
<feature type="transmembrane region" description="Helical" evidence="1">
    <location>
        <begin position="146"/>
        <end position="167"/>
    </location>
</feature>
<gene>
    <name evidence="2" type="ORF">SPHA_76372</name>
</gene>
<evidence type="ECO:0000313" key="2">
    <source>
        <dbReference type="EMBL" id="CAE1326804.1"/>
    </source>
</evidence>
<feature type="transmembrane region" description="Helical" evidence="1">
    <location>
        <begin position="187"/>
        <end position="206"/>
    </location>
</feature>
<protein>
    <submittedName>
        <fullName evidence="2">Uncharacterized protein</fullName>
    </submittedName>
</protein>
<accession>A0A812ERW9</accession>
<evidence type="ECO:0000313" key="3">
    <source>
        <dbReference type="Proteomes" id="UP000597762"/>
    </source>
</evidence>
<name>A0A812ERW9_ACAPH</name>
<keyword evidence="1" id="KW-0472">Membrane</keyword>
<feature type="transmembrane region" description="Helical" evidence="1">
    <location>
        <begin position="29"/>
        <end position="49"/>
    </location>
</feature>
<reference evidence="2" key="1">
    <citation type="submission" date="2021-01" db="EMBL/GenBank/DDBJ databases">
        <authorList>
            <person name="Li R."/>
            <person name="Bekaert M."/>
        </authorList>
    </citation>
    <scope>NUCLEOTIDE SEQUENCE</scope>
    <source>
        <strain evidence="2">Farmed</strain>
    </source>
</reference>
<comment type="caution">
    <text evidence="2">The sequence shown here is derived from an EMBL/GenBank/DDBJ whole genome shotgun (WGS) entry which is preliminary data.</text>
</comment>
<dbReference type="AlphaFoldDB" id="A0A812ERW9"/>
<feature type="transmembrane region" description="Helical" evidence="1">
    <location>
        <begin position="69"/>
        <end position="92"/>
    </location>
</feature>
<proteinExistence type="predicted"/>
<dbReference type="EMBL" id="CAHIKZ030005488">
    <property type="protein sequence ID" value="CAE1326804.1"/>
    <property type="molecule type" value="Genomic_DNA"/>
</dbReference>